<name>A0A2B4R9B7_STYPI</name>
<comment type="caution">
    <text evidence="1">The sequence shown here is derived from an EMBL/GenBank/DDBJ whole genome shotgun (WGS) entry which is preliminary data.</text>
</comment>
<dbReference type="EMBL" id="LSMT01001146">
    <property type="protein sequence ID" value="PFX12875.1"/>
    <property type="molecule type" value="Genomic_DNA"/>
</dbReference>
<evidence type="ECO:0000313" key="2">
    <source>
        <dbReference type="Proteomes" id="UP000225706"/>
    </source>
</evidence>
<organism evidence="1 2">
    <name type="scientific">Stylophora pistillata</name>
    <name type="common">Smooth cauliflower coral</name>
    <dbReference type="NCBI Taxonomy" id="50429"/>
    <lineage>
        <taxon>Eukaryota</taxon>
        <taxon>Metazoa</taxon>
        <taxon>Cnidaria</taxon>
        <taxon>Anthozoa</taxon>
        <taxon>Hexacorallia</taxon>
        <taxon>Scleractinia</taxon>
        <taxon>Astrocoeniina</taxon>
        <taxon>Pocilloporidae</taxon>
        <taxon>Stylophora</taxon>
    </lineage>
</organism>
<evidence type="ECO:0000313" key="1">
    <source>
        <dbReference type="EMBL" id="PFX12875.1"/>
    </source>
</evidence>
<keyword evidence="2" id="KW-1185">Reference proteome</keyword>
<sequence length="133" mass="15011">MEAINKISWIGIGLFGIALITKDVYKFVEIWDKRHALEILSIINNVFRDVNKGNQSHLLPADNDDDNVFDDELLDEWNEILQVDKLFELIVDNLSLSQLQSSLLEEGHVSHESLEAGVPSAGIEGLETMNLEH</sequence>
<accession>A0A2B4R9B7</accession>
<proteinExistence type="predicted"/>
<gene>
    <name evidence="1" type="ORF">AWC38_SpisGene23092</name>
</gene>
<protein>
    <submittedName>
        <fullName evidence="1">Uncharacterized protein</fullName>
    </submittedName>
</protein>
<dbReference type="AlphaFoldDB" id="A0A2B4R9B7"/>
<dbReference type="Proteomes" id="UP000225706">
    <property type="component" value="Unassembled WGS sequence"/>
</dbReference>
<reference evidence="2" key="1">
    <citation type="journal article" date="2017" name="bioRxiv">
        <title>Comparative analysis of the genomes of Stylophora pistillata and Acropora digitifera provides evidence for extensive differences between species of corals.</title>
        <authorList>
            <person name="Voolstra C.R."/>
            <person name="Li Y."/>
            <person name="Liew Y.J."/>
            <person name="Baumgarten S."/>
            <person name="Zoccola D."/>
            <person name="Flot J.-F."/>
            <person name="Tambutte S."/>
            <person name="Allemand D."/>
            <person name="Aranda M."/>
        </authorList>
    </citation>
    <scope>NUCLEOTIDE SEQUENCE [LARGE SCALE GENOMIC DNA]</scope>
</reference>